<feature type="transmembrane region" description="Helical" evidence="1">
    <location>
        <begin position="9"/>
        <end position="27"/>
    </location>
</feature>
<feature type="transmembrane region" description="Helical" evidence="1">
    <location>
        <begin position="61"/>
        <end position="77"/>
    </location>
</feature>
<feature type="transmembrane region" description="Helical" evidence="1">
    <location>
        <begin position="33"/>
        <end position="54"/>
    </location>
</feature>
<gene>
    <name evidence="2" type="ORF">D2A34_04890</name>
</gene>
<name>A0A399IUM4_9CLOT</name>
<sequence length="80" mass="9092">MYYNSKIKIINISLTIIVLLTVIVSITTDSYKIYSPIMFIFLGAQNLLMAFNYFKLHKKNSAILSISVGIFLVLVSIKPF</sequence>
<reference evidence="2 3" key="1">
    <citation type="submission" date="2018-08" db="EMBL/GenBank/DDBJ databases">
        <title>Genome of Clostridium chromiireducens C1, DSM12136.</title>
        <authorList>
            <person name="Xing M."/>
            <person name="Wei Y."/>
            <person name="Ang E.L."/>
            <person name="Zhao H."/>
            <person name="Zhang Y."/>
        </authorList>
    </citation>
    <scope>NUCLEOTIDE SEQUENCE [LARGE SCALE GENOMIC DNA]</scope>
    <source>
        <strain evidence="2 3">C1</strain>
    </source>
</reference>
<protein>
    <submittedName>
        <fullName evidence="2">DUF3953 domain-containing protein</fullName>
    </submittedName>
</protein>
<dbReference type="EMBL" id="QXDJ01000001">
    <property type="protein sequence ID" value="RII36724.1"/>
    <property type="molecule type" value="Genomic_DNA"/>
</dbReference>
<evidence type="ECO:0000313" key="2">
    <source>
        <dbReference type="EMBL" id="RII36724.1"/>
    </source>
</evidence>
<accession>A0A399IUM4</accession>
<comment type="caution">
    <text evidence="2">The sequence shown here is derived from an EMBL/GenBank/DDBJ whole genome shotgun (WGS) entry which is preliminary data.</text>
</comment>
<evidence type="ECO:0000256" key="1">
    <source>
        <dbReference type="SAM" id="Phobius"/>
    </source>
</evidence>
<proteinExistence type="predicted"/>
<evidence type="ECO:0000313" key="3">
    <source>
        <dbReference type="Proteomes" id="UP000265930"/>
    </source>
</evidence>
<keyword evidence="1" id="KW-0812">Transmembrane</keyword>
<organism evidence="2 3">
    <name type="scientific">Clostridium chromiireducens</name>
    <dbReference type="NCBI Taxonomy" id="225345"/>
    <lineage>
        <taxon>Bacteria</taxon>
        <taxon>Bacillati</taxon>
        <taxon>Bacillota</taxon>
        <taxon>Clostridia</taxon>
        <taxon>Eubacteriales</taxon>
        <taxon>Clostridiaceae</taxon>
        <taxon>Clostridium</taxon>
    </lineage>
</organism>
<dbReference type="Proteomes" id="UP000265930">
    <property type="component" value="Unassembled WGS sequence"/>
</dbReference>
<keyword evidence="1" id="KW-1133">Transmembrane helix</keyword>
<dbReference type="AlphaFoldDB" id="A0A399IUM4"/>
<keyword evidence="1" id="KW-0472">Membrane</keyword>